<protein>
    <submittedName>
        <fullName evidence="1">Uncharacterized protein</fullName>
    </submittedName>
</protein>
<gene>
    <name evidence="1" type="ORF">Esi_0170_0004</name>
</gene>
<dbReference type="EMBL" id="FN649757">
    <property type="protein sequence ID" value="CBJ29980.1"/>
    <property type="molecule type" value="Genomic_DNA"/>
</dbReference>
<accession>D7FMR5</accession>
<sequence>MMSPTRQQSIATRDCDVENKFVTIVSEDNVGNTWKRDDLPADPSTCTFWCAVAIGALAEGHPIESVAHYFRRAKAALASFTGPTNMEVAKAWTILGYLYAFSGDVEKFCDYLALSDSFIRDSAERGSRDSLPVGYAEIVEHGEATKLFTGRANSEEIESFLAQEISFPTISQIATEAQVSQFVLQSSVVTMNRALRKQGAGVAWAGGDDGEPSDDDASNIRGVGGGFGSARSRSAASDCASVMQSTMMGIMPDFGACEDAAER</sequence>
<dbReference type="EMBL" id="FN648215">
    <property type="protein sequence ID" value="CBJ29980.1"/>
    <property type="molecule type" value="Genomic_DNA"/>
</dbReference>
<evidence type="ECO:0000313" key="1">
    <source>
        <dbReference type="EMBL" id="CBJ29980.1"/>
    </source>
</evidence>
<reference evidence="1 2" key="1">
    <citation type="journal article" date="2010" name="Nature">
        <title>The Ectocarpus genome and the independent evolution of multicellularity in brown algae.</title>
        <authorList>
            <person name="Cock J.M."/>
            <person name="Sterck L."/>
            <person name="Rouze P."/>
            <person name="Scornet D."/>
            <person name="Allen A.E."/>
            <person name="Amoutzias G."/>
            <person name="Anthouard V."/>
            <person name="Artiguenave F."/>
            <person name="Aury J.M."/>
            <person name="Badger J.H."/>
            <person name="Beszteri B."/>
            <person name="Billiau K."/>
            <person name="Bonnet E."/>
            <person name="Bothwell J.H."/>
            <person name="Bowler C."/>
            <person name="Boyen C."/>
            <person name="Brownlee C."/>
            <person name="Carrano C.J."/>
            <person name="Charrier B."/>
            <person name="Cho G.Y."/>
            <person name="Coelho S.M."/>
            <person name="Collen J."/>
            <person name="Corre E."/>
            <person name="Da Silva C."/>
            <person name="Delage L."/>
            <person name="Delaroque N."/>
            <person name="Dittami S.M."/>
            <person name="Doulbeau S."/>
            <person name="Elias M."/>
            <person name="Farnham G."/>
            <person name="Gachon C.M."/>
            <person name="Gschloessl B."/>
            <person name="Heesch S."/>
            <person name="Jabbari K."/>
            <person name="Jubin C."/>
            <person name="Kawai H."/>
            <person name="Kimura K."/>
            <person name="Kloareg B."/>
            <person name="Kupper F.C."/>
            <person name="Lang D."/>
            <person name="Le Bail A."/>
            <person name="Leblanc C."/>
            <person name="Lerouge P."/>
            <person name="Lohr M."/>
            <person name="Lopez P.J."/>
            <person name="Martens C."/>
            <person name="Maumus F."/>
            <person name="Michel G."/>
            <person name="Miranda-Saavedra D."/>
            <person name="Morales J."/>
            <person name="Moreau H."/>
            <person name="Motomura T."/>
            <person name="Nagasato C."/>
            <person name="Napoli C.A."/>
            <person name="Nelson D.R."/>
            <person name="Nyvall-Collen P."/>
            <person name="Peters A.F."/>
            <person name="Pommier C."/>
            <person name="Potin P."/>
            <person name="Poulain J."/>
            <person name="Quesneville H."/>
            <person name="Read B."/>
            <person name="Rensing S.A."/>
            <person name="Ritter A."/>
            <person name="Rousvoal S."/>
            <person name="Samanta M."/>
            <person name="Samson G."/>
            <person name="Schroeder D.C."/>
            <person name="Segurens B."/>
            <person name="Strittmatter M."/>
            <person name="Tonon T."/>
            <person name="Tregear J.W."/>
            <person name="Valentin K."/>
            <person name="von Dassow P."/>
            <person name="Yamagishi T."/>
            <person name="Van de Peer Y."/>
            <person name="Wincker P."/>
        </authorList>
    </citation>
    <scope>NUCLEOTIDE SEQUENCE [LARGE SCALE GENOMIC DNA]</scope>
    <source>
        <strain evidence="2">Ec32 / CCAP1310/4</strain>
    </source>
</reference>
<dbReference type="AlphaFoldDB" id="D7FMR5"/>
<proteinExistence type="predicted"/>
<name>D7FMR5_ECTSI</name>
<evidence type="ECO:0000313" key="2">
    <source>
        <dbReference type="Proteomes" id="UP000002630"/>
    </source>
</evidence>
<organism evidence="1 2">
    <name type="scientific">Ectocarpus siliculosus</name>
    <name type="common">Brown alga</name>
    <name type="synonym">Conferva siliculosa</name>
    <dbReference type="NCBI Taxonomy" id="2880"/>
    <lineage>
        <taxon>Eukaryota</taxon>
        <taxon>Sar</taxon>
        <taxon>Stramenopiles</taxon>
        <taxon>Ochrophyta</taxon>
        <taxon>PX clade</taxon>
        <taxon>Phaeophyceae</taxon>
        <taxon>Ectocarpales</taxon>
        <taxon>Ectocarpaceae</taxon>
        <taxon>Ectocarpus</taxon>
    </lineage>
</organism>
<dbReference type="InParanoid" id="D7FMR5"/>
<keyword evidence="2" id="KW-1185">Reference proteome</keyword>
<dbReference type="Proteomes" id="UP000002630">
    <property type="component" value="Linkage Group LG32"/>
</dbReference>